<evidence type="ECO:0000256" key="1">
    <source>
        <dbReference type="ARBA" id="ARBA00001602"/>
    </source>
</evidence>
<reference evidence="8 9" key="1">
    <citation type="submission" date="2024-04" db="EMBL/GenBank/DDBJ databases">
        <title>Novel genus in family Flammeovirgaceae.</title>
        <authorList>
            <person name="Nguyen T.H."/>
            <person name="Vuong T.Q."/>
            <person name="Le H."/>
            <person name="Kim S.-G."/>
        </authorList>
    </citation>
    <scope>NUCLEOTIDE SEQUENCE [LARGE SCALE GENOMIC DNA]</scope>
    <source>
        <strain evidence="8 9">JCM 23209</strain>
    </source>
</reference>
<comment type="caution">
    <text evidence="8">The sequence shown here is derived from an EMBL/GenBank/DDBJ whole genome shotgun (WGS) entry which is preliminary data.</text>
</comment>
<sequence length="264" mass="28840">MDNRPIGVFDSGLGGLSVWKEIAQLLPEESLVYYADSKYCPYGSKTQASLIELSRSITQFLIKENCKLVVVACNTATAAAITTLRNEFPLPFVGMEPAIKPAALHSQTGHIGVLATENTFKGNHFNTTKTKHASATHVHTQIGHGLVELVEAGQHNTPEAISHLSQLLQPLLGYPIDHLVLGCTHYPFLEGALQGVISKEVKIVNPAPAVARQVQKVLLSENMQCQSPHKPQFLFYTSGEVLHLQAFMQEHLSLDMEGILVKSV</sequence>
<dbReference type="EMBL" id="JBDKWZ010000009">
    <property type="protein sequence ID" value="MEN7549502.1"/>
    <property type="molecule type" value="Genomic_DNA"/>
</dbReference>
<evidence type="ECO:0000256" key="3">
    <source>
        <dbReference type="ARBA" id="ARBA00022960"/>
    </source>
</evidence>
<organism evidence="8 9">
    <name type="scientific">Rapidithrix thailandica</name>
    <dbReference type="NCBI Taxonomy" id="413964"/>
    <lineage>
        <taxon>Bacteria</taxon>
        <taxon>Pseudomonadati</taxon>
        <taxon>Bacteroidota</taxon>
        <taxon>Cytophagia</taxon>
        <taxon>Cytophagales</taxon>
        <taxon>Flammeovirgaceae</taxon>
        <taxon>Rapidithrix</taxon>
    </lineage>
</organism>
<dbReference type="RefSeq" id="WP_346822281.1">
    <property type="nucleotide sequence ID" value="NZ_JBDKWZ010000009.1"/>
</dbReference>
<dbReference type="EC" id="5.1.1.3" evidence="2 7"/>
<comment type="catalytic activity">
    <reaction evidence="1 7">
        <text>L-glutamate = D-glutamate</text>
        <dbReference type="Rhea" id="RHEA:12813"/>
        <dbReference type="ChEBI" id="CHEBI:29985"/>
        <dbReference type="ChEBI" id="CHEBI:29986"/>
        <dbReference type="EC" id="5.1.1.3"/>
    </reaction>
</comment>
<comment type="similarity">
    <text evidence="7">Belongs to the aspartate/glutamate racemases family.</text>
</comment>
<dbReference type="PROSITE" id="PS00923">
    <property type="entry name" value="ASP_GLU_RACEMASE_1"/>
    <property type="match status" value="1"/>
</dbReference>
<evidence type="ECO:0000256" key="4">
    <source>
        <dbReference type="ARBA" id="ARBA00022984"/>
    </source>
</evidence>
<evidence type="ECO:0000256" key="5">
    <source>
        <dbReference type="ARBA" id="ARBA00023235"/>
    </source>
</evidence>
<feature type="binding site" evidence="7">
    <location>
        <begin position="74"/>
        <end position="75"/>
    </location>
    <ligand>
        <name>substrate</name>
    </ligand>
</feature>
<dbReference type="PANTHER" id="PTHR21198">
    <property type="entry name" value="GLUTAMATE RACEMASE"/>
    <property type="match status" value="1"/>
</dbReference>
<dbReference type="InterPro" id="IPR015942">
    <property type="entry name" value="Asp/Glu/hydantoin_racemase"/>
</dbReference>
<dbReference type="GO" id="GO:0008360">
    <property type="term" value="P:regulation of cell shape"/>
    <property type="evidence" value="ECO:0007669"/>
    <property type="project" value="UniProtKB-KW"/>
</dbReference>
<dbReference type="PANTHER" id="PTHR21198:SF2">
    <property type="entry name" value="GLUTAMATE RACEMASE"/>
    <property type="match status" value="1"/>
</dbReference>
<feature type="binding site" evidence="7">
    <location>
        <begin position="42"/>
        <end position="43"/>
    </location>
    <ligand>
        <name>substrate</name>
    </ligand>
</feature>
<dbReference type="NCBIfam" id="TIGR00067">
    <property type="entry name" value="glut_race"/>
    <property type="match status" value="1"/>
</dbReference>
<dbReference type="HAMAP" id="MF_00258">
    <property type="entry name" value="Glu_racemase"/>
    <property type="match status" value="1"/>
</dbReference>
<feature type="binding site" evidence="7">
    <location>
        <begin position="184"/>
        <end position="185"/>
    </location>
    <ligand>
        <name>substrate</name>
    </ligand>
</feature>
<keyword evidence="5 7" id="KW-0413">Isomerase</keyword>
<dbReference type="Gene3D" id="3.40.50.1860">
    <property type="match status" value="2"/>
</dbReference>
<keyword evidence="9" id="KW-1185">Reference proteome</keyword>
<feature type="binding site" evidence="7">
    <location>
        <begin position="10"/>
        <end position="11"/>
    </location>
    <ligand>
        <name>substrate</name>
    </ligand>
</feature>
<comment type="function">
    <text evidence="7">Provides the (R)-glutamate required for cell wall biosynthesis.</text>
</comment>
<dbReference type="PROSITE" id="PS00924">
    <property type="entry name" value="ASP_GLU_RACEMASE_2"/>
    <property type="match status" value="1"/>
</dbReference>
<evidence type="ECO:0000256" key="6">
    <source>
        <dbReference type="ARBA" id="ARBA00023316"/>
    </source>
</evidence>
<keyword evidence="4 7" id="KW-0573">Peptidoglycan synthesis</keyword>
<dbReference type="GO" id="GO:0071555">
    <property type="term" value="P:cell wall organization"/>
    <property type="evidence" value="ECO:0007669"/>
    <property type="project" value="UniProtKB-KW"/>
</dbReference>
<keyword evidence="3 7" id="KW-0133">Cell shape</keyword>
<evidence type="ECO:0000256" key="2">
    <source>
        <dbReference type="ARBA" id="ARBA00013090"/>
    </source>
</evidence>
<name>A0AAW9S7M0_9BACT</name>
<accession>A0AAW9S7M0</accession>
<comment type="pathway">
    <text evidence="7">Cell wall biogenesis; peptidoglycan biosynthesis.</text>
</comment>
<dbReference type="Proteomes" id="UP001403385">
    <property type="component" value="Unassembled WGS sequence"/>
</dbReference>
<feature type="active site" description="Proton donor/acceptor" evidence="7">
    <location>
        <position position="183"/>
    </location>
</feature>
<dbReference type="InterPro" id="IPR033134">
    <property type="entry name" value="Asp/Glu_racemase_AS_2"/>
</dbReference>
<dbReference type="InterPro" id="IPR018187">
    <property type="entry name" value="Asp/Glu_racemase_AS_1"/>
</dbReference>
<dbReference type="GO" id="GO:0008881">
    <property type="term" value="F:glutamate racemase activity"/>
    <property type="evidence" value="ECO:0007669"/>
    <property type="project" value="UniProtKB-UniRule"/>
</dbReference>
<protein>
    <recommendedName>
        <fullName evidence="2 7">Glutamate racemase</fullName>
        <ecNumber evidence="2 7">5.1.1.3</ecNumber>
    </recommendedName>
</protein>
<proteinExistence type="inferred from homology"/>
<evidence type="ECO:0000313" key="9">
    <source>
        <dbReference type="Proteomes" id="UP001403385"/>
    </source>
</evidence>
<evidence type="ECO:0000256" key="7">
    <source>
        <dbReference type="HAMAP-Rule" id="MF_00258"/>
    </source>
</evidence>
<dbReference type="Pfam" id="PF01177">
    <property type="entry name" value="Asp_Glu_race"/>
    <property type="match status" value="1"/>
</dbReference>
<feature type="active site" description="Proton donor/acceptor" evidence="7">
    <location>
        <position position="73"/>
    </location>
</feature>
<dbReference type="InterPro" id="IPR001920">
    <property type="entry name" value="Asp/Glu_race"/>
</dbReference>
<dbReference type="GO" id="GO:0009252">
    <property type="term" value="P:peptidoglycan biosynthetic process"/>
    <property type="evidence" value="ECO:0007669"/>
    <property type="project" value="UniProtKB-UniRule"/>
</dbReference>
<dbReference type="SUPFAM" id="SSF53681">
    <property type="entry name" value="Aspartate/glutamate racemase"/>
    <property type="match status" value="2"/>
</dbReference>
<evidence type="ECO:0000313" key="8">
    <source>
        <dbReference type="EMBL" id="MEN7549502.1"/>
    </source>
</evidence>
<dbReference type="AlphaFoldDB" id="A0AAW9S7M0"/>
<dbReference type="InterPro" id="IPR004391">
    <property type="entry name" value="Glu_race"/>
</dbReference>
<gene>
    <name evidence="7 8" type="primary">murI</name>
    <name evidence="8" type="ORF">AAG747_16380</name>
</gene>
<keyword evidence="6 7" id="KW-0961">Cell wall biogenesis/degradation</keyword>